<feature type="transmembrane region" description="Helical" evidence="6">
    <location>
        <begin position="376"/>
        <end position="397"/>
    </location>
</feature>
<dbReference type="RefSeq" id="XP_009036770.1">
    <property type="nucleotide sequence ID" value="XM_009038522.1"/>
</dbReference>
<feature type="region of interest" description="Disordered" evidence="5">
    <location>
        <begin position="1"/>
        <end position="21"/>
    </location>
</feature>
<reference evidence="8 9" key="1">
    <citation type="journal article" date="2011" name="Proc. Natl. Acad. Sci. U.S.A.">
        <title>Niche of harmful alga Aureococcus anophagefferens revealed through ecogenomics.</title>
        <authorList>
            <person name="Gobler C.J."/>
            <person name="Berry D.L."/>
            <person name="Dyhrman S.T."/>
            <person name="Wilhelm S.W."/>
            <person name="Salamov A."/>
            <person name="Lobanov A.V."/>
            <person name="Zhang Y."/>
            <person name="Collier J.L."/>
            <person name="Wurch L.L."/>
            <person name="Kustka A.B."/>
            <person name="Dill B.D."/>
            <person name="Shah M."/>
            <person name="VerBerkmoes N.C."/>
            <person name="Kuo A."/>
            <person name="Terry A."/>
            <person name="Pangilinan J."/>
            <person name="Lindquist E.A."/>
            <person name="Lucas S."/>
            <person name="Paulsen I.T."/>
            <person name="Hattenrath-Lehmann T.K."/>
            <person name="Talmage S.C."/>
            <person name="Walker E.A."/>
            <person name="Koch F."/>
            <person name="Burson A.M."/>
            <person name="Marcoval M.A."/>
            <person name="Tang Y.Z."/>
            <person name="Lecleir G.R."/>
            <person name="Coyne K.J."/>
            <person name="Berg G.M."/>
            <person name="Bertrand E.M."/>
            <person name="Saito M.A."/>
            <person name="Gladyshev V.N."/>
            <person name="Grigoriev I.V."/>
        </authorList>
    </citation>
    <scope>NUCLEOTIDE SEQUENCE [LARGE SCALE GENOMIC DNA]</scope>
    <source>
        <strain evidence="9">CCMP 1984</strain>
    </source>
</reference>
<keyword evidence="4 6" id="KW-0472">Membrane</keyword>
<feature type="transmembrane region" description="Helical" evidence="6">
    <location>
        <begin position="837"/>
        <end position="860"/>
    </location>
</feature>
<feature type="transmembrane region" description="Helical" evidence="6">
    <location>
        <begin position="628"/>
        <end position="651"/>
    </location>
</feature>
<feature type="transmembrane region" description="Helical" evidence="6">
    <location>
        <begin position="809"/>
        <end position="831"/>
    </location>
</feature>
<accession>F0Y823</accession>
<gene>
    <name evidence="8" type="ORF">AURANDRAFT_63861</name>
</gene>
<keyword evidence="2 6" id="KW-0812">Transmembrane</keyword>
<evidence type="ECO:0000256" key="2">
    <source>
        <dbReference type="ARBA" id="ARBA00022692"/>
    </source>
</evidence>
<dbReference type="GO" id="GO:0016020">
    <property type="term" value="C:membrane"/>
    <property type="evidence" value="ECO:0007669"/>
    <property type="project" value="UniProtKB-SubCell"/>
</dbReference>
<evidence type="ECO:0000256" key="6">
    <source>
        <dbReference type="SAM" id="Phobius"/>
    </source>
</evidence>
<feature type="transmembrane region" description="Helical" evidence="6">
    <location>
        <begin position="773"/>
        <end position="797"/>
    </location>
</feature>
<dbReference type="eggNOG" id="ENOG502SEFC">
    <property type="taxonomic scope" value="Eukaryota"/>
</dbReference>
<feature type="transmembrane region" description="Helical" evidence="6">
    <location>
        <begin position="462"/>
        <end position="483"/>
    </location>
</feature>
<dbReference type="InterPro" id="IPR013714">
    <property type="entry name" value="Golgi_TVP15"/>
</dbReference>
<keyword evidence="9" id="KW-1185">Reference proteome</keyword>
<feature type="domain" description="Nodulin-like" evidence="7">
    <location>
        <begin position="436"/>
        <end position="601"/>
    </location>
</feature>
<evidence type="ECO:0000313" key="9">
    <source>
        <dbReference type="Proteomes" id="UP000002729"/>
    </source>
</evidence>
<evidence type="ECO:0000259" key="7">
    <source>
        <dbReference type="Pfam" id="PF06813"/>
    </source>
</evidence>
<feature type="transmembrane region" description="Helical" evidence="6">
    <location>
        <begin position="495"/>
        <end position="519"/>
    </location>
</feature>
<dbReference type="Pfam" id="PF08507">
    <property type="entry name" value="COPI_assoc"/>
    <property type="match status" value="1"/>
</dbReference>
<dbReference type="GeneID" id="20224540"/>
<evidence type="ECO:0000256" key="5">
    <source>
        <dbReference type="SAM" id="MobiDB-lite"/>
    </source>
</evidence>
<feature type="transmembrane region" description="Helical" evidence="6">
    <location>
        <begin position="657"/>
        <end position="677"/>
    </location>
</feature>
<organism evidence="9">
    <name type="scientific">Aureococcus anophagefferens</name>
    <name type="common">Harmful bloom alga</name>
    <dbReference type="NCBI Taxonomy" id="44056"/>
    <lineage>
        <taxon>Eukaryota</taxon>
        <taxon>Sar</taxon>
        <taxon>Stramenopiles</taxon>
        <taxon>Ochrophyta</taxon>
        <taxon>Pelagophyceae</taxon>
        <taxon>Pelagomonadales</taxon>
        <taxon>Pelagomonadaceae</taxon>
        <taxon>Aureococcus</taxon>
    </lineage>
</organism>
<evidence type="ECO:0000256" key="4">
    <source>
        <dbReference type="ARBA" id="ARBA00023136"/>
    </source>
</evidence>
<dbReference type="SUPFAM" id="SSF103473">
    <property type="entry name" value="MFS general substrate transporter"/>
    <property type="match status" value="1"/>
</dbReference>
<feature type="transmembrane region" description="Helical" evidence="6">
    <location>
        <begin position="351"/>
        <end position="370"/>
    </location>
</feature>
<feature type="transmembrane region" description="Helical" evidence="6">
    <location>
        <begin position="872"/>
        <end position="894"/>
    </location>
</feature>
<proteinExistence type="predicted"/>
<feature type="transmembrane region" description="Helical" evidence="6">
    <location>
        <begin position="427"/>
        <end position="450"/>
    </location>
</feature>
<keyword evidence="3 6" id="KW-1133">Transmembrane helix</keyword>
<dbReference type="InterPro" id="IPR036259">
    <property type="entry name" value="MFS_trans_sf"/>
</dbReference>
<sequence>MDRMGPPPPSPAPPPPPGATADAARAAEALRRRGYVALARDGATAALADALRAAVARAEAACPTSALQNSRRALNLEASDAALRAAVATYVASSGAGALARAYVGGGALEVQGVQDIRVVARCGPQELHRDHQMGPRKGAVIALSLDGAPLGTEFVAGTHLVEEGAALSRYVADNRYATKRAPKAAAMERHLRAARLLAAADASLMVYDPFVYHRGAAAAAAKTGGRVFVMLGAADLAAADKRAMRSTNDIKRPWKTMLGQPGGEAYDAPSEGPSALSHLLRVVNVGLSVMMAATGASSLASSGAVNGNQLSQDVVSLYLLLFSAMWFTFEASQVYPCDAVVAQLKRNFGFLYNAIGKALFVIFCGFLNFGVQAHTLGLVTGILCCCEGVVLIVLYLNAPAAPSAEGATMLASWLTGTAATGRSYDLVAAAPFALGLLVMSLSGAIYTWAVLSSSLGASLGLSTTVIARCGTCLNVGTFLSFLPGLAADAWGPKPVLLGGALAAGGGWGALSLLATYAAARGGSAVAACAGVALFCVGFGSSCMITASLVCNTNNHGAADRGPAVAALLACFSLSSGFFGAWLAVVFAYDDAASLRFLAFATLVGGTAGALGTAALDRAAKAPPRPHAAAYARAGVVVFAAITAAGALGAFSEAADWALALVAASAVGFLAAVSLALRVLGAAPDVAYGAAAPADAEDAEAEALIAGDDDGLPAPPKRKRPRSLRLSEAAATKEYWLLGAAFAIVAGSGLALLDEASAIVDSVEADDDPAATTRLVALFAAATTLSKLAVGAAARAVEAARKRGSPTTCAFVLAVDAAFMALAVAGLAGAVRLGSSAGATAAAAFVGAGFGASWVLAPLATRDVFGPEHYGAIHGSYSLLIAAASSALYALLAADDVAAHATDGGKCFDSYACLAATFDVVIVLNVGAALCAALLESHLRARPSKNPPTVVTK</sequence>
<feature type="transmembrane region" description="Helical" evidence="6">
    <location>
        <begin position="283"/>
        <end position="305"/>
    </location>
</feature>
<dbReference type="Pfam" id="PF06813">
    <property type="entry name" value="Nodulin-like"/>
    <property type="match status" value="1"/>
</dbReference>
<dbReference type="PANTHER" id="PTHR21576:SF158">
    <property type="entry name" value="RIBOSOMAL RNA-PROCESSING PROTEIN 12-LIKE CONSERVED DOMAIN-CONTAINING PROTEIN"/>
    <property type="match status" value="1"/>
</dbReference>
<comment type="subcellular location">
    <subcellularLocation>
        <location evidence="1">Membrane</location>
        <topology evidence="1">Multi-pass membrane protein</topology>
    </subcellularLocation>
</comment>
<dbReference type="InParanoid" id="F0Y823"/>
<feature type="transmembrane region" description="Helical" evidence="6">
    <location>
        <begin position="525"/>
        <end position="552"/>
    </location>
</feature>
<dbReference type="KEGG" id="aaf:AURANDRAFT_63861"/>
<dbReference type="PANTHER" id="PTHR21576">
    <property type="entry name" value="UNCHARACTERIZED NODULIN-LIKE PROTEIN"/>
    <property type="match status" value="1"/>
</dbReference>
<dbReference type="InterPro" id="IPR010658">
    <property type="entry name" value="Nodulin-like"/>
</dbReference>
<name>F0Y823_AURAN</name>
<dbReference type="OrthoDB" id="202910at2759"/>
<dbReference type="EMBL" id="GL833127">
    <property type="protein sequence ID" value="EGB08788.1"/>
    <property type="molecule type" value="Genomic_DNA"/>
</dbReference>
<evidence type="ECO:0000256" key="1">
    <source>
        <dbReference type="ARBA" id="ARBA00004141"/>
    </source>
</evidence>
<dbReference type="Gene3D" id="2.60.120.620">
    <property type="entry name" value="q2cbj1_9rhob like domain"/>
    <property type="match status" value="1"/>
</dbReference>
<feature type="transmembrane region" description="Helical" evidence="6">
    <location>
        <begin position="311"/>
        <end position="330"/>
    </location>
</feature>
<dbReference type="AlphaFoldDB" id="F0Y823"/>
<evidence type="ECO:0000256" key="3">
    <source>
        <dbReference type="ARBA" id="ARBA00022989"/>
    </source>
</evidence>
<protein>
    <recommendedName>
        <fullName evidence="7">Nodulin-like domain-containing protein</fullName>
    </recommendedName>
</protein>
<dbReference type="Proteomes" id="UP000002729">
    <property type="component" value="Unassembled WGS sequence"/>
</dbReference>
<feature type="transmembrane region" description="Helical" evidence="6">
    <location>
        <begin position="564"/>
        <end position="589"/>
    </location>
</feature>
<feature type="transmembrane region" description="Helical" evidence="6">
    <location>
        <begin position="914"/>
        <end position="935"/>
    </location>
</feature>
<evidence type="ECO:0000313" key="8">
    <source>
        <dbReference type="EMBL" id="EGB08788.1"/>
    </source>
</evidence>
<feature type="transmembrane region" description="Helical" evidence="6">
    <location>
        <begin position="595"/>
        <end position="616"/>
    </location>
</feature>
<feature type="compositionally biased region" description="Pro residues" evidence="5">
    <location>
        <begin position="1"/>
        <end position="18"/>
    </location>
</feature>